<reference evidence="5 6" key="1">
    <citation type="submission" date="2024-03" db="EMBL/GenBank/DDBJ databases">
        <authorList>
            <person name="Gkanogiannis A."/>
            <person name="Becerra Lopez-Lavalle L."/>
        </authorList>
    </citation>
    <scope>NUCLEOTIDE SEQUENCE [LARGE SCALE GENOMIC DNA]</scope>
</reference>
<keyword evidence="3" id="KW-0812">Transmembrane</keyword>
<comment type="similarity">
    <text evidence="1">Belongs to the AAA ATPase family. BCS1 subfamily.</text>
</comment>
<keyword evidence="3" id="KW-0472">Membrane</keyword>
<evidence type="ECO:0000259" key="4">
    <source>
        <dbReference type="SMART" id="SM00382"/>
    </source>
</evidence>
<dbReference type="Pfam" id="PF25568">
    <property type="entry name" value="AAA_lid_At3g28540"/>
    <property type="match status" value="1"/>
</dbReference>
<dbReference type="InterPro" id="IPR058017">
    <property type="entry name" value="At3g28540-like_C"/>
</dbReference>
<dbReference type="Proteomes" id="UP001642487">
    <property type="component" value="Chromosome 4"/>
</dbReference>
<evidence type="ECO:0000256" key="3">
    <source>
        <dbReference type="SAM" id="Phobius"/>
    </source>
</evidence>
<sequence length="395" mass="45253">MAVPQSVSAVFSAYASFATTMMLIRSLTNQLLPPKFISFLSSIFVYFFGSVSSDPKFVIHESSGVTSNEVLQTVEIYLYQHKGNTQKRHFQLSFPRKFKDRVVDFYLPYVLTRAKEFEEDNKSVKIFSQECYDDYTSYGDWGSVNLDHPATFDTLAMDHELKQWIINDLDRFVRRKNLYKKVGQAWKMGYLLYGPPGTGKSSLIAAIANYLKFDIFDLDLSNIHTNSNLRRLLLATKNRSILVIEDIDCSVEIQNRESGEHFDRSNSKFTLSGMLNFIDGLWSSIGDERIVIFTTNHKERLDPALPRLGRMDVHINMSYCSSQGFKVLASNYLGGEVSEHRVYREIEELIGDTEVSPAEIAEELMKGEDVETVLGGLVGFLKRKREEQRKERGEE</sequence>
<accession>A0ABP0YMD5</accession>
<feature type="transmembrane region" description="Helical" evidence="3">
    <location>
        <begin position="6"/>
        <end position="24"/>
    </location>
</feature>
<dbReference type="CDD" id="cd19510">
    <property type="entry name" value="RecA-like_BCS1"/>
    <property type="match status" value="1"/>
</dbReference>
<dbReference type="SUPFAM" id="SSF52540">
    <property type="entry name" value="P-loop containing nucleoside triphosphate hydrolases"/>
    <property type="match status" value="1"/>
</dbReference>
<evidence type="ECO:0000313" key="5">
    <source>
        <dbReference type="EMBL" id="CAK9320696.1"/>
    </source>
</evidence>
<organism evidence="5 6">
    <name type="scientific">Citrullus colocynthis</name>
    <name type="common">colocynth</name>
    <dbReference type="NCBI Taxonomy" id="252529"/>
    <lineage>
        <taxon>Eukaryota</taxon>
        <taxon>Viridiplantae</taxon>
        <taxon>Streptophyta</taxon>
        <taxon>Embryophyta</taxon>
        <taxon>Tracheophyta</taxon>
        <taxon>Spermatophyta</taxon>
        <taxon>Magnoliopsida</taxon>
        <taxon>eudicotyledons</taxon>
        <taxon>Gunneridae</taxon>
        <taxon>Pentapetalae</taxon>
        <taxon>rosids</taxon>
        <taxon>fabids</taxon>
        <taxon>Cucurbitales</taxon>
        <taxon>Cucurbitaceae</taxon>
        <taxon>Benincaseae</taxon>
        <taxon>Citrullus</taxon>
    </lineage>
</organism>
<evidence type="ECO:0000313" key="6">
    <source>
        <dbReference type="Proteomes" id="UP001642487"/>
    </source>
</evidence>
<keyword evidence="6" id="KW-1185">Reference proteome</keyword>
<dbReference type="Pfam" id="PF00004">
    <property type="entry name" value="AAA"/>
    <property type="match status" value="1"/>
</dbReference>
<dbReference type="Gene3D" id="3.40.50.300">
    <property type="entry name" value="P-loop containing nucleotide triphosphate hydrolases"/>
    <property type="match status" value="1"/>
</dbReference>
<keyword evidence="3" id="KW-1133">Transmembrane helix</keyword>
<feature type="domain" description="AAA+ ATPase" evidence="4">
    <location>
        <begin position="186"/>
        <end position="321"/>
    </location>
</feature>
<keyword evidence="2" id="KW-0547">Nucleotide-binding</keyword>
<dbReference type="PANTHER" id="PTHR23070">
    <property type="entry name" value="BCS1 AAA-TYPE ATPASE"/>
    <property type="match status" value="1"/>
</dbReference>
<dbReference type="InterPro" id="IPR050747">
    <property type="entry name" value="Mitochondrial_chaperone_BCS1"/>
</dbReference>
<dbReference type="EMBL" id="OZ021738">
    <property type="protein sequence ID" value="CAK9320696.1"/>
    <property type="molecule type" value="Genomic_DNA"/>
</dbReference>
<protein>
    <recommendedName>
        <fullName evidence="4">AAA+ ATPase domain-containing protein</fullName>
    </recommendedName>
</protein>
<dbReference type="InterPro" id="IPR003959">
    <property type="entry name" value="ATPase_AAA_core"/>
</dbReference>
<gene>
    <name evidence="5" type="ORF">CITCOLO1_LOCUS12751</name>
</gene>
<dbReference type="Gene3D" id="6.10.280.40">
    <property type="match status" value="1"/>
</dbReference>
<name>A0ABP0YMD5_9ROSI</name>
<dbReference type="InterPro" id="IPR027417">
    <property type="entry name" value="P-loop_NTPase"/>
</dbReference>
<dbReference type="InterPro" id="IPR003593">
    <property type="entry name" value="AAA+_ATPase"/>
</dbReference>
<evidence type="ECO:0000256" key="2">
    <source>
        <dbReference type="RuleBase" id="RU003651"/>
    </source>
</evidence>
<keyword evidence="2" id="KW-0067">ATP-binding</keyword>
<proteinExistence type="inferred from homology"/>
<dbReference type="InterPro" id="IPR003960">
    <property type="entry name" value="ATPase_AAA_CS"/>
</dbReference>
<dbReference type="PROSITE" id="PS00674">
    <property type="entry name" value="AAA"/>
    <property type="match status" value="1"/>
</dbReference>
<evidence type="ECO:0000256" key="1">
    <source>
        <dbReference type="ARBA" id="ARBA00007448"/>
    </source>
</evidence>
<dbReference type="SMART" id="SM00382">
    <property type="entry name" value="AAA"/>
    <property type="match status" value="1"/>
</dbReference>